<feature type="binding site" evidence="9">
    <location>
        <position position="213"/>
    </location>
    <ligand>
        <name>NAD(+)</name>
        <dbReference type="ChEBI" id="CHEBI:57540"/>
    </ligand>
</feature>
<feature type="binding site" evidence="9">
    <location>
        <begin position="307"/>
        <end position="308"/>
    </location>
    <ligand>
        <name>NAD(+)</name>
        <dbReference type="ChEBI" id="CHEBI:57540"/>
    </ligand>
</feature>
<dbReference type="GO" id="GO:0051287">
    <property type="term" value="F:NAD binding"/>
    <property type="evidence" value="ECO:0007669"/>
    <property type="project" value="InterPro"/>
</dbReference>
<dbReference type="Gene3D" id="1.20.5.100">
    <property type="entry name" value="Cytochrome c1, transmembrane anchor, C-terminal"/>
    <property type="match status" value="1"/>
</dbReference>
<evidence type="ECO:0000313" key="12">
    <source>
        <dbReference type="EMBL" id="SOQ38488.1"/>
    </source>
</evidence>
<dbReference type="GO" id="GO:0006065">
    <property type="term" value="P:UDP-glucuronate biosynthetic process"/>
    <property type="evidence" value="ECO:0007669"/>
    <property type="project" value="UniProtKB-UniPathway"/>
</dbReference>
<feature type="domain" description="UDP-glucose/GDP-mannose dehydrogenase C-terminal" evidence="11">
    <location>
        <begin position="509"/>
        <end position="625"/>
    </location>
</feature>
<evidence type="ECO:0000256" key="2">
    <source>
        <dbReference type="ARBA" id="ARBA00006601"/>
    </source>
</evidence>
<dbReference type="FunFam" id="1.20.5.100:FF:000001">
    <property type="entry name" value="UDP-glucose 6-dehydrogenase"/>
    <property type="match status" value="1"/>
</dbReference>
<dbReference type="PIRSF" id="PIRSF000124">
    <property type="entry name" value="UDPglc_GDPman_dh"/>
    <property type="match status" value="1"/>
</dbReference>
<feature type="binding site" evidence="9">
    <location>
        <position position="342"/>
    </location>
    <ligand>
        <name>NAD(+)</name>
        <dbReference type="ChEBI" id="CHEBI:57540"/>
    </ligand>
</feature>
<sequence>MVVSAVDPGAQELQRILPNSRLIFRKSEKSPTIFLPDPVIEPETPLSGSHTCDHSRNEAGENHPMSSPDLGAARKSVRLLLTKNYPVPTPACRAGALVNPLENPNEQQLGRKPARHDHLAWSEDPPFLRELYSLFPTIQSRVGPHLAARNRICSACATKYYSMLQHGWHTAAFFQDQNMVIEKICCLGAGYVGGPTCSVIALKCPNIQVTVCDKSVDRINQWNSDKLPIYEPGLDDVVRQCRGKNLFFSTDIAKGIREADLIFISVNTPTKTFGNGKGRAADLKYVESAARMIADLATSNKIVVEKSTVPVKAAEIIMKILRANTKPGVEYQILSNPEFLAEGTAIVDLVEAERVLIGGEDTPEGQKAIQELCWVYEHWIPAKNILTTNTWSSELSKLAANAFLAQRISSINSLSAVCEATGADVSEVARAVGRDSRIGPKFLEASIGFGGSCFQKDILNLIYLCECLNLPEVAAYWQQVLSLNDYQKTRFTRKVIESLFNTVSDKNIAILGFSFKKNTGDTRESPAIHVSKTLLDEGAKLHIYDPKVEPDQIFYELTSPYLTSEPEIVKKNVEIHDTAYSAVTGAHAIVLCTEWDEFKVLDFKKIYEVMMKPAYIFDGRKILNHEALQNIARSSGSNISRTGPHLWWSDGSLRRARNAMRRTHGSGSDPHLRWPEIVTLSPTLEVSLAMAGAWGGCSFPHAPRLILS</sequence>
<feature type="active site" description="Nucleophile" evidence="8">
    <location>
        <position position="453"/>
    </location>
</feature>
<evidence type="ECO:0000256" key="3">
    <source>
        <dbReference type="ARBA" id="ARBA00012954"/>
    </source>
</evidence>
<organism evidence="12">
    <name type="scientific">Spodoptera frugiperda</name>
    <name type="common">Fall armyworm</name>
    <dbReference type="NCBI Taxonomy" id="7108"/>
    <lineage>
        <taxon>Eukaryota</taxon>
        <taxon>Metazoa</taxon>
        <taxon>Ecdysozoa</taxon>
        <taxon>Arthropoda</taxon>
        <taxon>Hexapoda</taxon>
        <taxon>Insecta</taxon>
        <taxon>Pterygota</taxon>
        <taxon>Neoptera</taxon>
        <taxon>Endopterygota</taxon>
        <taxon>Lepidoptera</taxon>
        <taxon>Glossata</taxon>
        <taxon>Ditrysia</taxon>
        <taxon>Noctuoidea</taxon>
        <taxon>Noctuidae</taxon>
        <taxon>Amphipyrinae</taxon>
        <taxon>Spodoptera</taxon>
    </lineage>
</organism>
<dbReference type="InterPro" id="IPR017476">
    <property type="entry name" value="UDP-Glc/GDP-Man"/>
</dbReference>
<evidence type="ECO:0000256" key="10">
    <source>
        <dbReference type="SAM" id="MobiDB-lite"/>
    </source>
</evidence>
<dbReference type="GO" id="GO:0005634">
    <property type="term" value="C:nucleus"/>
    <property type="evidence" value="ECO:0007669"/>
    <property type="project" value="TreeGrafter"/>
</dbReference>
<dbReference type="NCBIfam" id="TIGR03026">
    <property type="entry name" value="NDP-sugDHase"/>
    <property type="match status" value="1"/>
</dbReference>
<dbReference type="UniPathway" id="UPA00038">
    <property type="reaction ID" value="UER00491"/>
</dbReference>
<dbReference type="Pfam" id="PF03720">
    <property type="entry name" value="UDPG_MGDP_dh_C"/>
    <property type="match status" value="1"/>
</dbReference>
<dbReference type="SMART" id="SM00984">
    <property type="entry name" value="UDPG_MGDP_dh_C"/>
    <property type="match status" value="1"/>
</dbReference>
<dbReference type="InterPro" id="IPR014027">
    <property type="entry name" value="UDP-Glc/GDP-Man_DH_C"/>
</dbReference>
<dbReference type="Pfam" id="PF00984">
    <property type="entry name" value="UDPG_MGDP_dh"/>
    <property type="match status" value="1"/>
</dbReference>
<dbReference type="PANTHER" id="PTHR11374:SF3">
    <property type="entry name" value="UDP-GLUCOSE 6-DEHYDROGENASE"/>
    <property type="match status" value="1"/>
</dbReference>
<feature type="binding site" evidence="9">
    <location>
        <position position="218"/>
    </location>
    <ligand>
        <name>NAD(+)</name>
        <dbReference type="ChEBI" id="CHEBI:57540"/>
    </ligand>
</feature>
<evidence type="ECO:0000256" key="7">
    <source>
        <dbReference type="ARBA" id="ARBA00047473"/>
    </source>
</evidence>
<feature type="region of interest" description="Disordered" evidence="10">
    <location>
        <begin position="34"/>
        <end position="70"/>
    </location>
</feature>
<dbReference type="EC" id="1.1.1.22" evidence="3"/>
<dbReference type="SUPFAM" id="SSF51735">
    <property type="entry name" value="NAD(P)-binding Rossmann-fold domains"/>
    <property type="match status" value="1"/>
</dbReference>
<dbReference type="SUPFAM" id="SSF48179">
    <property type="entry name" value="6-phosphogluconate dehydrogenase C-terminal domain-like"/>
    <property type="match status" value="1"/>
</dbReference>
<dbReference type="InterPro" id="IPR014026">
    <property type="entry name" value="UDP-Glc/GDP-Man_DH_dimer"/>
</dbReference>
<name>A0A2H1VCB3_SPOFR</name>
<dbReference type="InterPro" id="IPR036291">
    <property type="entry name" value="NAD(P)-bd_dom_sf"/>
</dbReference>
<dbReference type="PANTHER" id="PTHR11374">
    <property type="entry name" value="UDP-GLUCOSE DEHYDROGENASE/UDP-MANNAC DEHYDROGENASE"/>
    <property type="match status" value="1"/>
</dbReference>
<dbReference type="GO" id="GO:0006024">
    <property type="term" value="P:glycosaminoglycan biosynthetic process"/>
    <property type="evidence" value="ECO:0007669"/>
    <property type="project" value="TreeGrafter"/>
</dbReference>
<evidence type="ECO:0000259" key="11">
    <source>
        <dbReference type="SMART" id="SM00984"/>
    </source>
</evidence>
<dbReference type="InterPro" id="IPR001732">
    <property type="entry name" value="UDP-Glc/GDP-Man_DH_N"/>
</dbReference>
<dbReference type="InterPro" id="IPR008927">
    <property type="entry name" value="6-PGluconate_DH-like_C_sf"/>
</dbReference>
<protein>
    <recommendedName>
        <fullName evidence="4">UDP-glucose 6-dehydrogenase</fullName>
        <ecNumber evidence="3">1.1.1.22</ecNumber>
    </recommendedName>
</protein>
<feature type="binding site" evidence="9">
    <location>
        <position position="523"/>
    </location>
    <ligand>
        <name>NAD(+)</name>
        <dbReference type="ChEBI" id="CHEBI:57540"/>
    </ligand>
</feature>
<dbReference type="AlphaFoldDB" id="A0A2H1VCB3"/>
<dbReference type="Pfam" id="PF03721">
    <property type="entry name" value="UDPG_MGDP_dh_N"/>
    <property type="match status" value="1"/>
</dbReference>
<dbReference type="Gene3D" id="3.40.50.720">
    <property type="entry name" value="NAD(P)-binding Rossmann-like Domain"/>
    <property type="match status" value="2"/>
</dbReference>
<evidence type="ECO:0000256" key="8">
    <source>
        <dbReference type="PIRSR" id="PIRSR500133-1"/>
    </source>
</evidence>
<proteinExistence type="inferred from homology"/>
<gene>
    <name evidence="12" type="ORF">SFRICE_007533</name>
</gene>
<evidence type="ECO:0000256" key="4">
    <source>
        <dbReference type="ARBA" id="ARBA00015132"/>
    </source>
</evidence>
<evidence type="ECO:0000256" key="1">
    <source>
        <dbReference type="ARBA" id="ARBA00004701"/>
    </source>
</evidence>
<feature type="compositionally biased region" description="Basic and acidic residues" evidence="10">
    <location>
        <begin position="51"/>
        <end position="61"/>
    </location>
</feature>
<keyword evidence="6 9" id="KW-0520">NAD</keyword>
<comment type="catalytic activity">
    <reaction evidence="7">
        <text>UDP-alpha-D-glucose + 2 NAD(+) + H2O = UDP-alpha-D-glucuronate + 2 NADH + 3 H(+)</text>
        <dbReference type="Rhea" id="RHEA:23596"/>
        <dbReference type="ChEBI" id="CHEBI:15377"/>
        <dbReference type="ChEBI" id="CHEBI:15378"/>
        <dbReference type="ChEBI" id="CHEBI:57540"/>
        <dbReference type="ChEBI" id="CHEBI:57945"/>
        <dbReference type="ChEBI" id="CHEBI:58052"/>
        <dbReference type="ChEBI" id="CHEBI:58885"/>
        <dbReference type="EC" id="1.1.1.22"/>
    </reaction>
</comment>
<evidence type="ECO:0000256" key="9">
    <source>
        <dbReference type="PIRSR" id="PIRSR500133-3"/>
    </source>
</evidence>
<dbReference type="FunFam" id="3.40.50.720:FF:000032">
    <property type="entry name" value="UDP-glucose 6-dehydrogenase"/>
    <property type="match status" value="1"/>
</dbReference>
<dbReference type="SUPFAM" id="SSF52413">
    <property type="entry name" value="UDP-glucose/GDP-mannose dehydrogenase C-terminal domain"/>
    <property type="match status" value="1"/>
</dbReference>
<dbReference type="InterPro" id="IPR036220">
    <property type="entry name" value="UDP-Glc/GDP-Man_DH_C_sf"/>
</dbReference>
<dbReference type="EMBL" id="ODYU01001796">
    <property type="protein sequence ID" value="SOQ38488.1"/>
    <property type="molecule type" value="Genomic_DNA"/>
</dbReference>
<accession>A0A2H1VCB3</accession>
<dbReference type="PIRSF" id="PIRSF500133">
    <property type="entry name" value="UDPglc_DH_euk"/>
    <property type="match status" value="1"/>
</dbReference>
<feature type="binding site" evidence="9">
    <location>
        <begin position="266"/>
        <end position="270"/>
    </location>
    <ligand>
        <name>NAD(+)</name>
        <dbReference type="ChEBI" id="CHEBI:57540"/>
    </ligand>
</feature>
<feature type="binding site" evidence="9">
    <location>
        <begin position="453"/>
        <end position="456"/>
    </location>
    <ligand>
        <name>NAD(+)</name>
        <dbReference type="ChEBI" id="CHEBI:57540"/>
    </ligand>
</feature>
<dbReference type="GO" id="GO:0003979">
    <property type="term" value="F:UDP-glucose 6-dehydrogenase activity"/>
    <property type="evidence" value="ECO:0007669"/>
    <property type="project" value="UniProtKB-EC"/>
</dbReference>
<dbReference type="InterPro" id="IPR028356">
    <property type="entry name" value="UDPglc_DH_euk"/>
</dbReference>
<feature type="binding site" evidence="9">
    <location>
        <begin position="188"/>
        <end position="193"/>
    </location>
    <ligand>
        <name>NAD(+)</name>
        <dbReference type="ChEBI" id="CHEBI:57540"/>
    </ligand>
</feature>
<evidence type="ECO:0000256" key="5">
    <source>
        <dbReference type="ARBA" id="ARBA00023002"/>
    </source>
</evidence>
<keyword evidence="5" id="KW-0560">Oxidoreductase</keyword>
<evidence type="ECO:0000256" key="6">
    <source>
        <dbReference type="ARBA" id="ARBA00023027"/>
    </source>
</evidence>
<reference evidence="12" key="1">
    <citation type="submission" date="2016-07" db="EMBL/GenBank/DDBJ databases">
        <authorList>
            <person name="Bretaudeau A."/>
        </authorList>
    </citation>
    <scope>NUCLEOTIDE SEQUENCE</scope>
    <source>
        <strain evidence="12">Rice</strain>
        <tissue evidence="12">Whole body</tissue>
    </source>
</reference>
<dbReference type="FunFam" id="3.40.50.720:FF:000114">
    <property type="entry name" value="UDP-glucose 6-dehydrogenase"/>
    <property type="match status" value="1"/>
</dbReference>
<comment type="pathway">
    <text evidence="1">Nucleotide-sugar biosynthesis; UDP-alpha-D-glucuronate biosynthesis; UDP-alpha-D-glucuronate from UDP-alpha-D-glucose: step 1/1.</text>
</comment>
<comment type="similarity">
    <text evidence="2">Belongs to the UDP-glucose/GDP-mannose dehydrogenase family.</text>
</comment>